<organism evidence="1 2">
    <name type="scientific">Trichuris suis</name>
    <name type="common">pig whipworm</name>
    <dbReference type="NCBI Taxonomy" id="68888"/>
    <lineage>
        <taxon>Eukaryota</taxon>
        <taxon>Metazoa</taxon>
        <taxon>Ecdysozoa</taxon>
        <taxon>Nematoda</taxon>
        <taxon>Enoplea</taxon>
        <taxon>Dorylaimia</taxon>
        <taxon>Trichinellida</taxon>
        <taxon>Trichuridae</taxon>
        <taxon>Trichuris</taxon>
    </lineage>
</organism>
<proteinExistence type="predicted"/>
<reference evidence="1 2" key="1">
    <citation type="journal article" date="2014" name="Nat. Genet.">
        <title>Genome and transcriptome of the porcine whipworm Trichuris suis.</title>
        <authorList>
            <person name="Jex A.R."/>
            <person name="Nejsum P."/>
            <person name="Schwarz E.M."/>
            <person name="Hu L."/>
            <person name="Young N.D."/>
            <person name="Hall R.S."/>
            <person name="Korhonen P.K."/>
            <person name="Liao S."/>
            <person name="Thamsborg S."/>
            <person name="Xia J."/>
            <person name="Xu P."/>
            <person name="Wang S."/>
            <person name="Scheerlinck J.P."/>
            <person name="Hofmann A."/>
            <person name="Sternberg P.W."/>
            <person name="Wang J."/>
            <person name="Gasser R.B."/>
        </authorList>
    </citation>
    <scope>NUCLEOTIDE SEQUENCE [LARGE SCALE GENOMIC DNA]</scope>
    <source>
        <strain evidence="1">DCEP-RM93M</strain>
    </source>
</reference>
<keyword evidence="2" id="KW-1185">Reference proteome</keyword>
<accession>A0A085MC88</accession>
<evidence type="ECO:0000313" key="1">
    <source>
        <dbReference type="EMBL" id="KFD54834.1"/>
    </source>
</evidence>
<evidence type="ECO:0000313" key="2">
    <source>
        <dbReference type="Proteomes" id="UP000030764"/>
    </source>
</evidence>
<dbReference type="Proteomes" id="UP000030764">
    <property type="component" value="Unassembled WGS sequence"/>
</dbReference>
<name>A0A085MC88_9BILA</name>
<protein>
    <submittedName>
        <fullName evidence="1">Uncharacterized protein</fullName>
    </submittedName>
</protein>
<sequence>MDMREANKCLRICVSKCRKLRSGKSVDLRILTLTVCLTRRLCNEIACLRSTRKRKSLARWGERAPCFSVDRFETILLALKRFDVVALKSTEGPASDGLKYSSLVTAAAYRVKKVRKSFGILMQYDQQY</sequence>
<dbReference type="AlphaFoldDB" id="A0A085MC88"/>
<gene>
    <name evidence="1" type="ORF">M513_04268</name>
</gene>
<dbReference type="EMBL" id="KL363204">
    <property type="protein sequence ID" value="KFD54834.1"/>
    <property type="molecule type" value="Genomic_DNA"/>
</dbReference>